<dbReference type="InterPro" id="IPR045861">
    <property type="entry name" value="CorA_cytoplasmic_dom"/>
</dbReference>
<keyword evidence="10" id="KW-1185">Reference proteome</keyword>
<dbReference type="PANTHER" id="PTHR46494">
    <property type="entry name" value="CORA FAMILY METAL ION TRANSPORTER (EUROFUNG)"/>
    <property type="match status" value="1"/>
</dbReference>
<protein>
    <submittedName>
        <fullName evidence="9">Mg2+ and Co2+ transporter CorA</fullName>
    </submittedName>
</protein>
<dbReference type="GO" id="GO:0015087">
    <property type="term" value="F:cobalt ion transmembrane transporter activity"/>
    <property type="evidence" value="ECO:0007669"/>
    <property type="project" value="TreeGrafter"/>
</dbReference>
<feature type="transmembrane region" description="Helical" evidence="8">
    <location>
        <begin position="293"/>
        <end position="312"/>
    </location>
</feature>
<dbReference type="Proteomes" id="UP000192940">
    <property type="component" value="Chromosome I"/>
</dbReference>
<evidence type="ECO:0000256" key="6">
    <source>
        <dbReference type="ARBA" id="ARBA00022989"/>
    </source>
</evidence>
<dbReference type="STRING" id="1313296.SAMN05661091_0683"/>
<dbReference type="SUPFAM" id="SSF143865">
    <property type="entry name" value="CorA soluble domain-like"/>
    <property type="match status" value="1"/>
</dbReference>
<comment type="similarity">
    <text evidence="2">Belongs to the CorA metal ion transporter (MIT) (TC 1.A.35) family.</text>
</comment>
<dbReference type="EMBL" id="LT840184">
    <property type="protein sequence ID" value="SMF70960.1"/>
    <property type="molecule type" value="Genomic_DNA"/>
</dbReference>
<keyword evidence="3" id="KW-0813">Transport</keyword>
<evidence type="ECO:0000256" key="4">
    <source>
        <dbReference type="ARBA" id="ARBA00022475"/>
    </source>
</evidence>
<name>A0A1X7GKC1_9BACL</name>
<keyword evidence="5 8" id="KW-0812">Transmembrane</keyword>
<dbReference type="GO" id="GO:0000287">
    <property type="term" value="F:magnesium ion binding"/>
    <property type="evidence" value="ECO:0007669"/>
    <property type="project" value="TreeGrafter"/>
</dbReference>
<gene>
    <name evidence="9" type="ORF">SAMN05661091_0683</name>
</gene>
<keyword evidence="6 8" id="KW-1133">Transmembrane helix</keyword>
<evidence type="ECO:0000256" key="5">
    <source>
        <dbReference type="ARBA" id="ARBA00022692"/>
    </source>
</evidence>
<evidence type="ECO:0000313" key="10">
    <source>
        <dbReference type="Proteomes" id="UP000192940"/>
    </source>
</evidence>
<dbReference type="SUPFAM" id="SSF144083">
    <property type="entry name" value="Magnesium transport protein CorA, transmembrane region"/>
    <property type="match status" value="1"/>
</dbReference>
<feature type="transmembrane region" description="Helical" evidence="8">
    <location>
        <begin position="324"/>
        <end position="345"/>
    </location>
</feature>
<dbReference type="InterPro" id="IPR045863">
    <property type="entry name" value="CorA_TM1_TM2"/>
</dbReference>
<sequence length="363" mass="42343">MHPYLARKTTAKCGLSSLRYVDRCFSFSTYDEGCDELMTTLKLEEGQRLYTLTGGWKWYDLQVDDWSSPLIGELRTEYPNTSKWFDLISSLKGKNYMSVRFPDGVNPIIVGSILYTVASGLDEERKDEQLYFYIDQNVLITFNLDEHTRGVMGEKDRISMLHQCKRPIDGMFVLSRAILHYFHAGMDKFEARLREVESVMREHNQRNLMDNILSSRFELLYWSNLFIPFQELIAASKEGYLDTLEDSKYYQQLLHRVERMEKLFQHYEEEIDTLVSIDDAIAGFRGNEIMKTLTIITVIFTPTTVVGAIWGMNFENLPITKVSWGFLVAILFTLVLTVGMYVWMYMKGWTGDLLRVRAKNKNI</sequence>
<dbReference type="Gene3D" id="1.20.58.340">
    <property type="entry name" value="Magnesium transport protein CorA, transmembrane region"/>
    <property type="match status" value="2"/>
</dbReference>
<reference evidence="9 10" key="1">
    <citation type="submission" date="2017-04" db="EMBL/GenBank/DDBJ databases">
        <authorList>
            <person name="Afonso C.L."/>
            <person name="Miller P.J."/>
            <person name="Scott M.A."/>
            <person name="Spackman E."/>
            <person name="Goraichik I."/>
            <person name="Dimitrov K.M."/>
            <person name="Suarez D.L."/>
            <person name="Swayne D.E."/>
        </authorList>
    </citation>
    <scope>NUCLEOTIDE SEQUENCE [LARGE SCALE GENOMIC DNA]</scope>
    <source>
        <strain evidence="9 10">N3/975</strain>
    </source>
</reference>
<evidence type="ECO:0000256" key="7">
    <source>
        <dbReference type="ARBA" id="ARBA00023136"/>
    </source>
</evidence>
<dbReference type="PANTHER" id="PTHR46494:SF2">
    <property type="entry name" value="MAGNESIUM TRANSPORT PROTEIN CORA"/>
    <property type="match status" value="1"/>
</dbReference>
<keyword evidence="4" id="KW-1003">Cell membrane</keyword>
<evidence type="ECO:0000256" key="3">
    <source>
        <dbReference type="ARBA" id="ARBA00022448"/>
    </source>
</evidence>
<comment type="subcellular location">
    <subcellularLocation>
        <location evidence="1">Cell membrane</location>
        <topology evidence="1">Multi-pass membrane protein</topology>
    </subcellularLocation>
</comment>
<dbReference type="GO" id="GO:0050897">
    <property type="term" value="F:cobalt ion binding"/>
    <property type="evidence" value="ECO:0007669"/>
    <property type="project" value="TreeGrafter"/>
</dbReference>
<dbReference type="GO" id="GO:0015095">
    <property type="term" value="F:magnesium ion transmembrane transporter activity"/>
    <property type="evidence" value="ECO:0007669"/>
    <property type="project" value="TreeGrafter"/>
</dbReference>
<evidence type="ECO:0000256" key="8">
    <source>
        <dbReference type="SAM" id="Phobius"/>
    </source>
</evidence>
<dbReference type="InterPro" id="IPR002523">
    <property type="entry name" value="MgTranspt_CorA/ZnTranspt_ZntB"/>
</dbReference>
<dbReference type="GO" id="GO:0005886">
    <property type="term" value="C:plasma membrane"/>
    <property type="evidence" value="ECO:0007669"/>
    <property type="project" value="UniProtKB-SubCell"/>
</dbReference>
<evidence type="ECO:0000313" key="9">
    <source>
        <dbReference type="EMBL" id="SMF70960.1"/>
    </source>
</evidence>
<keyword evidence="7 8" id="KW-0472">Membrane</keyword>
<evidence type="ECO:0000256" key="1">
    <source>
        <dbReference type="ARBA" id="ARBA00004651"/>
    </source>
</evidence>
<organism evidence="9 10">
    <name type="scientific">Paenibacillus uliginis N3/975</name>
    <dbReference type="NCBI Taxonomy" id="1313296"/>
    <lineage>
        <taxon>Bacteria</taxon>
        <taxon>Bacillati</taxon>
        <taxon>Bacillota</taxon>
        <taxon>Bacilli</taxon>
        <taxon>Bacillales</taxon>
        <taxon>Paenibacillaceae</taxon>
        <taxon>Paenibacillus</taxon>
    </lineage>
</organism>
<proteinExistence type="inferred from homology"/>
<accession>A0A1X7GKC1</accession>
<dbReference type="Pfam" id="PF01544">
    <property type="entry name" value="CorA"/>
    <property type="match status" value="1"/>
</dbReference>
<dbReference type="CDD" id="cd12821">
    <property type="entry name" value="EcCorA_ZntB-like"/>
    <property type="match status" value="1"/>
</dbReference>
<evidence type="ECO:0000256" key="2">
    <source>
        <dbReference type="ARBA" id="ARBA00009765"/>
    </source>
</evidence>
<dbReference type="AlphaFoldDB" id="A0A1X7GKC1"/>